<evidence type="ECO:0000313" key="1">
    <source>
        <dbReference type="EMBL" id="EKX45470.1"/>
    </source>
</evidence>
<dbReference type="AlphaFoldDB" id="L1JBK4"/>
<accession>L1JBK4</accession>
<dbReference type="HOGENOM" id="CLU_2949014_0_0_1"/>
<evidence type="ECO:0000313" key="2">
    <source>
        <dbReference type="EnsemblProtists" id="EKX45470"/>
    </source>
</evidence>
<sequence length="60" mass="7103">MSEFQLELQALREEAMRTKEEIFFKTRYIFLLGQETNRCRLSVSSFTPRRVCDSGRGARL</sequence>
<organism evidence="1">
    <name type="scientific">Guillardia theta (strain CCMP2712)</name>
    <name type="common">Cryptophyte</name>
    <dbReference type="NCBI Taxonomy" id="905079"/>
    <lineage>
        <taxon>Eukaryota</taxon>
        <taxon>Cryptophyceae</taxon>
        <taxon>Pyrenomonadales</taxon>
        <taxon>Geminigeraceae</taxon>
        <taxon>Guillardia</taxon>
    </lineage>
</organism>
<dbReference type="GeneID" id="17302185"/>
<dbReference type="EnsemblProtists" id="EKX45470">
    <property type="protein sequence ID" value="EKX45470"/>
    <property type="gene ID" value="GUITHDRAFT_152725"/>
</dbReference>
<proteinExistence type="predicted"/>
<dbReference type="RefSeq" id="XP_005832450.1">
    <property type="nucleotide sequence ID" value="XM_005832393.1"/>
</dbReference>
<evidence type="ECO:0000313" key="3">
    <source>
        <dbReference type="Proteomes" id="UP000011087"/>
    </source>
</evidence>
<reference evidence="2" key="3">
    <citation type="submission" date="2015-06" db="UniProtKB">
        <authorList>
            <consortium name="EnsemblProtists"/>
        </authorList>
    </citation>
    <scope>IDENTIFICATION</scope>
</reference>
<feature type="non-terminal residue" evidence="1">
    <location>
        <position position="60"/>
    </location>
</feature>
<name>L1JBK4_GUITC</name>
<dbReference type="PaxDb" id="55529-EKX45470"/>
<dbReference type="Proteomes" id="UP000011087">
    <property type="component" value="Unassembled WGS sequence"/>
</dbReference>
<dbReference type="EMBL" id="JH992999">
    <property type="protein sequence ID" value="EKX45470.1"/>
    <property type="molecule type" value="Genomic_DNA"/>
</dbReference>
<reference evidence="1 3" key="1">
    <citation type="journal article" date="2012" name="Nature">
        <title>Algal genomes reveal evolutionary mosaicism and the fate of nucleomorphs.</title>
        <authorList>
            <consortium name="DOE Joint Genome Institute"/>
            <person name="Curtis B.A."/>
            <person name="Tanifuji G."/>
            <person name="Burki F."/>
            <person name="Gruber A."/>
            <person name="Irimia M."/>
            <person name="Maruyama S."/>
            <person name="Arias M.C."/>
            <person name="Ball S.G."/>
            <person name="Gile G.H."/>
            <person name="Hirakawa Y."/>
            <person name="Hopkins J.F."/>
            <person name="Kuo A."/>
            <person name="Rensing S.A."/>
            <person name="Schmutz J."/>
            <person name="Symeonidi A."/>
            <person name="Elias M."/>
            <person name="Eveleigh R.J."/>
            <person name="Herman E.K."/>
            <person name="Klute M.J."/>
            <person name="Nakayama T."/>
            <person name="Obornik M."/>
            <person name="Reyes-Prieto A."/>
            <person name="Armbrust E.V."/>
            <person name="Aves S.J."/>
            <person name="Beiko R.G."/>
            <person name="Coutinho P."/>
            <person name="Dacks J.B."/>
            <person name="Durnford D.G."/>
            <person name="Fast N.M."/>
            <person name="Green B.R."/>
            <person name="Grisdale C.J."/>
            <person name="Hempel F."/>
            <person name="Henrissat B."/>
            <person name="Hoppner M.P."/>
            <person name="Ishida K."/>
            <person name="Kim E."/>
            <person name="Koreny L."/>
            <person name="Kroth P.G."/>
            <person name="Liu Y."/>
            <person name="Malik S.B."/>
            <person name="Maier U.G."/>
            <person name="McRose D."/>
            <person name="Mock T."/>
            <person name="Neilson J.A."/>
            <person name="Onodera N.T."/>
            <person name="Poole A.M."/>
            <person name="Pritham E.J."/>
            <person name="Richards T.A."/>
            <person name="Rocap G."/>
            <person name="Roy S.W."/>
            <person name="Sarai C."/>
            <person name="Schaack S."/>
            <person name="Shirato S."/>
            <person name="Slamovits C.H."/>
            <person name="Spencer D.F."/>
            <person name="Suzuki S."/>
            <person name="Worden A.Z."/>
            <person name="Zauner S."/>
            <person name="Barry K."/>
            <person name="Bell C."/>
            <person name="Bharti A.K."/>
            <person name="Crow J.A."/>
            <person name="Grimwood J."/>
            <person name="Kramer R."/>
            <person name="Lindquist E."/>
            <person name="Lucas S."/>
            <person name="Salamov A."/>
            <person name="McFadden G.I."/>
            <person name="Lane C.E."/>
            <person name="Keeling P.J."/>
            <person name="Gray M.W."/>
            <person name="Grigoriev I.V."/>
            <person name="Archibald J.M."/>
        </authorList>
    </citation>
    <scope>NUCLEOTIDE SEQUENCE</scope>
    <source>
        <strain evidence="1 3">CCMP2712</strain>
    </source>
</reference>
<reference evidence="3" key="2">
    <citation type="submission" date="2012-11" db="EMBL/GenBank/DDBJ databases">
        <authorList>
            <person name="Kuo A."/>
            <person name="Curtis B.A."/>
            <person name="Tanifuji G."/>
            <person name="Burki F."/>
            <person name="Gruber A."/>
            <person name="Irimia M."/>
            <person name="Maruyama S."/>
            <person name="Arias M.C."/>
            <person name="Ball S.G."/>
            <person name="Gile G.H."/>
            <person name="Hirakawa Y."/>
            <person name="Hopkins J.F."/>
            <person name="Rensing S.A."/>
            <person name="Schmutz J."/>
            <person name="Symeonidi A."/>
            <person name="Elias M."/>
            <person name="Eveleigh R.J."/>
            <person name="Herman E.K."/>
            <person name="Klute M.J."/>
            <person name="Nakayama T."/>
            <person name="Obornik M."/>
            <person name="Reyes-Prieto A."/>
            <person name="Armbrust E.V."/>
            <person name="Aves S.J."/>
            <person name="Beiko R.G."/>
            <person name="Coutinho P."/>
            <person name="Dacks J.B."/>
            <person name="Durnford D.G."/>
            <person name="Fast N.M."/>
            <person name="Green B.R."/>
            <person name="Grisdale C."/>
            <person name="Hempe F."/>
            <person name="Henrissat B."/>
            <person name="Hoppner M.P."/>
            <person name="Ishida K.-I."/>
            <person name="Kim E."/>
            <person name="Koreny L."/>
            <person name="Kroth P.G."/>
            <person name="Liu Y."/>
            <person name="Malik S.-B."/>
            <person name="Maier U.G."/>
            <person name="McRose D."/>
            <person name="Mock T."/>
            <person name="Neilson J.A."/>
            <person name="Onodera N.T."/>
            <person name="Poole A.M."/>
            <person name="Pritham E.J."/>
            <person name="Richards T.A."/>
            <person name="Rocap G."/>
            <person name="Roy S.W."/>
            <person name="Sarai C."/>
            <person name="Schaack S."/>
            <person name="Shirato S."/>
            <person name="Slamovits C.H."/>
            <person name="Spencer D.F."/>
            <person name="Suzuki S."/>
            <person name="Worden A.Z."/>
            <person name="Zauner S."/>
            <person name="Barry K."/>
            <person name="Bell C."/>
            <person name="Bharti A.K."/>
            <person name="Crow J.A."/>
            <person name="Grimwood J."/>
            <person name="Kramer R."/>
            <person name="Lindquist E."/>
            <person name="Lucas S."/>
            <person name="Salamov A."/>
            <person name="McFadden G.I."/>
            <person name="Lane C.E."/>
            <person name="Keeling P.J."/>
            <person name="Gray M.W."/>
            <person name="Grigoriev I.V."/>
            <person name="Archibald J.M."/>
        </authorList>
    </citation>
    <scope>NUCLEOTIDE SEQUENCE</scope>
    <source>
        <strain evidence="3">CCMP2712</strain>
    </source>
</reference>
<dbReference type="KEGG" id="gtt:GUITHDRAFT_152725"/>
<protein>
    <submittedName>
        <fullName evidence="1 2">Uncharacterized protein</fullName>
    </submittedName>
</protein>
<gene>
    <name evidence="1" type="ORF">GUITHDRAFT_152725</name>
</gene>
<keyword evidence="3" id="KW-1185">Reference proteome</keyword>